<dbReference type="EMBL" id="LLEI02000006">
    <property type="protein sequence ID" value="OAJ96272.1"/>
    <property type="molecule type" value="Genomic_DNA"/>
</dbReference>
<dbReference type="EMBL" id="JBGOOS010000022">
    <property type="protein sequence ID" value="MEZ8210082.1"/>
    <property type="molecule type" value="Genomic_DNA"/>
</dbReference>
<evidence type="ECO:0000313" key="2">
    <source>
        <dbReference type="EMBL" id="OAJ96272.1"/>
    </source>
</evidence>
<organism evidence="2 3">
    <name type="scientific">Vibrio bivalvicida</name>
    <dbReference type="NCBI Taxonomy" id="1276888"/>
    <lineage>
        <taxon>Bacteria</taxon>
        <taxon>Pseudomonadati</taxon>
        <taxon>Pseudomonadota</taxon>
        <taxon>Gammaproteobacteria</taxon>
        <taxon>Vibrionales</taxon>
        <taxon>Vibrionaceae</taxon>
        <taxon>Vibrio</taxon>
        <taxon>Vibrio oreintalis group</taxon>
    </lineage>
</organism>
<evidence type="ECO:0000313" key="4">
    <source>
        <dbReference type="Proteomes" id="UP001569151"/>
    </source>
</evidence>
<accession>A0A177Y607</accession>
<proteinExistence type="predicted"/>
<sequence length="67" mass="7447">MNNNRLEQHLADADQPVKDFMAELLETLGKKVSANKDPKLALSYFGAQLEIKLVSFDGMVATSNHNE</sequence>
<reference evidence="2 3" key="1">
    <citation type="journal article" date="2016" name="Syst. Appl. Microbiol.">
        <title>Vibrio bivalvicida sp. nov., a novel larval pathogen for bivalve molluscs reared in a hatchery.</title>
        <authorList>
            <person name="Dubert J."/>
            <person name="Romalde J.L."/>
            <person name="Prado S."/>
            <person name="Barja J.L."/>
        </authorList>
    </citation>
    <scope>NUCLEOTIDE SEQUENCE [LARGE SCALE GENOMIC DNA]</scope>
    <source>
        <strain evidence="2 3">605</strain>
    </source>
</reference>
<comment type="caution">
    <text evidence="2">The sequence shown here is derived from an EMBL/GenBank/DDBJ whole genome shotgun (WGS) entry which is preliminary data.</text>
</comment>
<reference evidence="1 4" key="2">
    <citation type="submission" date="2024-06" db="EMBL/GenBank/DDBJ databases">
        <authorList>
            <person name="Steensen K."/>
            <person name="Seneca J."/>
            <person name="Bartlau N."/>
            <person name="Yu A.X."/>
            <person name="Polz M.F."/>
        </authorList>
    </citation>
    <scope>NUCLEOTIDE SEQUENCE [LARGE SCALE GENOMIC DNA]</scope>
    <source>
        <strain evidence="1 4">1F146</strain>
    </source>
</reference>
<protein>
    <submittedName>
        <fullName evidence="2">Uncharacterized protein</fullName>
    </submittedName>
</protein>
<dbReference type="Proteomes" id="UP001569151">
    <property type="component" value="Unassembled WGS sequence"/>
</dbReference>
<dbReference type="AlphaFoldDB" id="A0A177Y607"/>
<name>A0A177Y607_9VIBR</name>
<gene>
    <name evidence="1" type="ORF">ACED39_14990</name>
    <name evidence="2" type="ORF">APB76_00450</name>
</gene>
<evidence type="ECO:0000313" key="3">
    <source>
        <dbReference type="Proteomes" id="UP000078406"/>
    </source>
</evidence>
<dbReference type="Proteomes" id="UP000078406">
    <property type="component" value="Unassembled WGS sequence"/>
</dbReference>
<keyword evidence="4" id="KW-1185">Reference proteome</keyword>
<dbReference type="RefSeq" id="WP_054963032.1">
    <property type="nucleotide sequence ID" value="NZ_JBGOOF010000023.1"/>
</dbReference>
<evidence type="ECO:0000313" key="1">
    <source>
        <dbReference type="EMBL" id="MEZ8210082.1"/>
    </source>
</evidence>